<evidence type="ECO:0000256" key="1">
    <source>
        <dbReference type="ARBA" id="ARBA00009943"/>
    </source>
</evidence>
<dbReference type="STRING" id="1798374.A2Z33_05350"/>
<evidence type="ECO:0000256" key="2">
    <source>
        <dbReference type="ARBA" id="ARBA00022679"/>
    </source>
</evidence>
<keyword evidence="6" id="KW-0961">Cell wall biogenesis/degradation</keyword>
<evidence type="ECO:0000256" key="4">
    <source>
        <dbReference type="ARBA" id="ARBA00022984"/>
    </source>
</evidence>
<dbReference type="PANTHER" id="PTHR36174">
    <property type="entry name" value="LIPID II:GLYCINE GLYCYLTRANSFERASE"/>
    <property type="match status" value="1"/>
</dbReference>
<dbReference type="EMBL" id="MFJD01000018">
    <property type="protein sequence ID" value="OGG01311.1"/>
    <property type="molecule type" value="Genomic_DNA"/>
</dbReference>
<proteinExistence type="inferred from homology"/>
<evidence type="ECO:0000256" key="5">
    <source>
        <dbReference type="ARBA" id="ARBA00023315"/>
    </source>
</evidence>
<dbReference type="GO" id="GO:0008360">
    <property type="term" value="P:regulation of cell shape"/>
    <property type="evidence" value="ECO:0007669"/>
    <property type="project" value="UniProtKB-KW"/>
</dbReference>
<dbReference type="Pfam" id="PF02388">
    <property type="entry name" value="FemAB"/>
    <property type="match status" value="1"/>
</dbReference>
<comment type="similarity">
    <text evidence="1">Belongs to the FemABX family.</text>
</comment>
<dbReference type="InterPro" id="IPR003447">
    <property type="entry name" value="FEMABX"/>
</dbReference>
<protein>
    <recommendedName>
        <fullName evidence="9">BioF2-like acetyltransferase domain-containing protein</fullName>
    </recommendedName>
</protein>
<evidence type="ECO:0008006" key="9">
    <source>
        <dbReference type="Google" id="ProtNLM"/>
    </source>
</evidence>
<evidence type="ECO:0000313" key="8">
    <source>
        <dbReference type="Proteomes" id="UP000178448"/>
    </source>
</evidence>
<comment type="caution">
    <text evidence="7">The sequence shown here is derived from an EMBL/GenBank/DDBJ whole genome shotgun (WGS) entry which is preliminary data.</text>
</comment>
<evidence type="ECO:0000313" key="7">
    <source>
        <dbReference type="EMBL" id="OGG01311.1"/>
    </source>
</evidence>
<keyword evidence="3" id="KW-0133">Cell shape</keyword>
<keyword evidence="2" id="KW-0808">Transferase</keyword>
<dbReference type="GO" id="GO:0016755">
    <property type="term" value="F:aminoacyltransferase activity"/>
    <property type="evidence" value="ECO:0007669"/>
    <property type="project" value="InterPro"/>
</dbReference>
<organism evidence="7 8">
    <name type="scientific">Candidatus Gottesmanbacteria bacterium RBG_16_52_11</name>
    <dbReference type="NCBI Taxonomy" id="1798374"/>
    <lineage>
        <taxon>Bacteria</taxon>
        <taxon>Candidatus Gottesmaniibacteriota</taxon>
    </lineage>
</organism>
<keyword evidence="5" id="KW-0012">Acyltransferase</keyword>
<dbReference type="GO" id="GO:0009252">
    <property type="term" value="P:peptidoglycan biosynthetic process"/>
    <property type="evidence" value="ECO:0007669"/>
    <property type="project" value="UniProtKB-KW"/>
</dbReference>
<dbReference type="SUPFAM" id="SSF55729">
    <property type="entry name" value="Acyl-CoA N-acyltransferases (Nat)"/>
    <property type="match status" value="1"/>
</dbReference>
<sequence length="278" mass="31256">MELQQNPLYFGYIRKLKWQTSRLSAGTLIWRRFPFGGLAKFQRSRKLPAVTETVTVLKSLGIKNLAAEPDNCVTQDDFDNFVAGLRSQGVRMNRDPFLPTKSTVVDLNRTEAEIFSGFSPAKRRNIRKAVKNGVSVRQSGSISDFIRIKARSAGMLGSLTTYGLSEIYEVMGPRRTAILLAGIPRGPRLLTVAGVFIITVAPRSYYWVAGSIRQGKQAAAPSLLAWEAIRIAKSRGCRIFDFVGVWDERIPRRNRNWLGFTRFKEGFGGTDIYYPVVR</sequence>
<name>A0A1F5YM99_9BACT</name>
<evidence type="ECO:0000256" key="3">
    <source>
        <dbReference type="ARBA" id="ARBA00022960"/>
    </source>
</evidence>
<dbReference type="InterPro" id="IPR050644">
    <property type="entry name" value="PG_Glycine_Bridge_Synth"/>
</dbReference>
<evidence type="ECO:0000256" key="6">
    <source>
        <dbReference type="ARBA" id="ARBA00023316"/>
    </source>
</evidence>
<gene>
    <name evidence="7" type="ORF">A2Z33_05350</name>
</gene>
<dbReference type="Gene3D" id="3.40.630.30">
    <property type="match status" value="1"/>
</dbReference>
<dbReference type="InterPro" id="IPR016181">
    <property type="entry name" value="Acyl_CoA_acyltransferase"/>
</dbReference>
<dbReference type="PROSITE" id="PS51191">
    <property type="entry name" value="FEMABX"/>
    <property type="match status" value="1"/>
</dbReference>
<keyword evidence="4" id="KW-0573">Peptidoglycan synthesis</keyword>
<dbReference type="GO" id="GO:0071555">
    <property type="term" value="P:cell wall organization"/>
    <property type="evidence" value="ECO:0007669"/>
    <property type="project" value="UniProtKB-KW"/>
</dbReference>
<dbReference type="PANTHER" id="PTHR36174:SF1">
    <property type="entry name" value="LIPID II:GLYCINE GLYCYLTRANSFERASE"/>
    <property type="match status" value="1"/>
</dbReference>
<dbReference type="AlphaFoldDB" id="A0A1F5YM99"/>
<reference evidence="7 8" key="1">
    <citation type="journal article" date="2016" name="Nat. Commun.">
        <title>Thousands of microbial genomes shed light on interconnected biogeochemical processes in an aquifer system.</title>
        <authorList>
            <person name="Anantharaman K."/>
            <person name="Brown C.T."/>
            <person name="Hug L.A."/>
            <person name="Sharon I."/>
            <person name="Castelle C.J."/>
            <person name="Probst A.J."/>
            <person name="Thomas B.C."/>
            <person name="Singh A."/>
            <person name="Wilkins M.J."/>
            <person name="Karaoz U."/>
            <person name="Brodie E.L."/>
            <person name="Williams K.H."/>
            <person name="Hubbard S.S."/>
            <person name="Banfield J.F."/>
        </authorList>
    </citation>
    <scope>NUCLEOTIDE SEQUENCE [LARGE SCALE GENOMIC DNA]</scope>
</reference>
<dbReference type="Proteomes" id="UP000178448">
    <property type="component" value="Unassembled WGS sequence"/>
</dbReference>
<accession>A0A1F5YM99</accession>